<dbReference type="OrthoDB" id="1436114at2759"/>
<keyword evidence="1" id="KW-0732">Signal</keyword>
<evidence type="ECO:0000256" key="1">
    <source>
        <dbReference type="SAM" id="SignalP"/>
    </source>
</evidence>
<evidence type="ECO:0000313" key="3">
    <source>
        <dbReference type="Proteomes" id="UP000257109"/>
    </source>
</evidence>
<sequence length="123" mass="13751">MMQIALLTLMIISPPLGPLSSLDPILYLGGPRSKFHLDSTQALCDNMSTFALTHILILHARTKNMELDLFFIREKVINKLLQVTHVSVVDQCVDILTKALSPTCFLTFQTKLRVMDSSLSHPS</sequence>
<feature type="signal peptide" evidence="1">
    <location>
        <begin position="1"/>
        <end position="21"/>
    </location>
</feature>
<comment type="caution">
    <text evidence="2">The sequence shown here is derived from an EMBL/GenBank/DDBJ whole genome shotgun (WGS) entry which is preliminary data.</text>
</comment>
<feature type="chain" id="PRO_5016580175" evidence="1">
    <location>
        <begin position="22"/>
        <end position="123"/>
    </location>
</feature>
<evidence type="ECO:0000313" key="2">
    <source>
        <dbReference type="EMBL" id="RDY03484.1"/>
    </source>
</evidence>
<protein>
    <submittedName>
        <fullName evidence="2">Uncharacterized protein</fullName>
    </submittedName>
</protein>
<reference evidence="2" key="1">
    <citation type="submission" date="2018-05" db="EMBL/GenBank/DDBJ databases">
        <title>Draft genome of Mucuna pruriens seed.</title>
        <authorList>
            <person name="Nnadi N.E."/>
            <person name="Vos R."/>
            <person name="Hasami M.H."/>
            <person name="Devisetty U.K."/>
            <person name="Aguiy J.C."/>
        </authorList>
    </citation>
    <scope>NUCLEOTIDE SEQUENCE [LARGE SCALE GENOMIC DNA]</scope>
    <source>
        <strain evidence="2">JCA_2017</strain>
    </source>
</reference>
<organism evidence="2 3">
    <name type="scientific">Mucuna pruriens</name>
    <name type="common">Velvet bean</name>
    <name type="synonym">Dolichos pruriens</name>
    <dbReference type="NCBI Taxonomy" id="157652"/>
    <lineage>
        <taxon>Eukaryota</taxon>
        <taxon>Viridiplantae</taxon>
        <taxon>Streptophyta</taxon>
        <taxon>Embryophyta</taxon>
        <taxon>Tracheophyta</taxon>
        <taxon>Spermatophyta</taxon>
        <taxon>Magnoliopsida</taxon>
        <taxon>eudicotyledons</taxon>
        <taxon>Gunneridae</taxon>
        <taxon>Pentapetalae</taxon>
        <taxon>rosids</taxon>
        <taxon>fabids</taxon>
        <taxon>Fabales</taxon>
        <taxon>Fabaceae</taxon>
        <taxon>Papilionoideae</taxon>
        <taxon>50 kb inversion clade</taxon>
        <taxon>NPAAA clade</taxon>
        <taxon>indigoferoid/millettioid clade</taxon>
        <taxon>Phaseoleae</taxon>
        <taxon>Mucuna</taxon>
    </lineage>
</organism>
<dbReference type="AlphaFoldDB" id="A0A371HL67"/>
<dbReference type="EMBL" id="QJKJ01002292">
    <property type="protein sequence ID" value="RDY03484.1"/>
    <property type="molecule type" value="Genomic_DNA"/>
</dbReference>
<accession>A0A371HL67</accession>
<proteinExistence type="predicted"/>
<name>A0A371HL67_MUCPR</name>
<gene>
    <name evidence="2" type="ORF">CR513_12933</name>
</gene>
<dbReference type="CDD" id="cd09272">
    <property type="entry name" value="RNase_HI_RT_Ty1"/>
    <property type="match status" value="1"/>
</dbReference>
<keyword evidence="3" id="KW-1185">Reference proteome</keyword>
<feature type="non-terminal residue" evidence="2">
    <location>
        <position position="1"/>
    </location>
</feature>
<dbReference type="Proteomes" id="UP000257109">
    <property type="component" value="Unassembled WGS sequence"/>
</dbReference>